<dbReference type="Gene3D" id="1.20.910.10">
    <property type="entry name" value="Heme oxygenase-like"/>
    <property type="match status" value="1"/>
</dbReference>
<feature type="region of interest" description="Disordered" evidence="1">
    <location>
        <begin position="220"/>
        <end position="271"/>
    </location>
</feature>
<reference evidence="2 3" key="1">
    <citation type="submission" date="2014-02" db="EMBL/GenBank/DDBJ databases">
        <title>The small core and large imbalanced accessory genome model reveals a collaborative survival strategy of Sorangium cellulosum strains in nature.</title>
        <authorList>
            <person name="Han K."/>
            <person name="Peng R."/>
            <person name="Blom J."/>
            <person name="Li Y.-Z."/>
        </authorList>
    </citation>
    <scope>NUCLEOTIDE SEQUENCE [LARGE SCALE GENOMIC DNA]</scope>
    <source>
        <strain evidence="2 3">So0149</strain>
    </source>
</reference>
<comment type="caution">
    <text evidence="2">The sequence shown here is derived from an EMBL/GenBank/DDBJ whole genome shotgun (WGS) entry which is preliminary data.</text>
</comment>
<feature type="compositionally biased region" description="Low complexity" evidence="1">
    <location>
        <begin position="231"/>
        <end position="243"/>
    </location>
</feature>
<dbReference type="AlphaFoldDB" id="A0A150SD94"/>
<dbReference type="EMBL" id="JEMC01002140">
    <property type="protein sequence ID" value="KYF90360.1"/>
    <property type="molecule type" value="Genomic_DNA"/>
</dbReference>
<organism evidence="2 3">
    <name type="scientific">Sorangium cellulosum</name>
    <name type="common">Polyangium cellulosum</name>
    <dbReference type="NCBI Taxonomy" id="56"/>
    <lineage>
        <taxon>Bacteria</taxon>
        <taxon>Pseudomonadati</taxon>
        <taxon>Myxococcota</taxon>
        <taxon>Polyangia</taxon>
        <taxon>Polyangiales</taxon>
        <taxon>Polyangiaceae</taxon>
        <taxon>Sorangium</taxon>
    </lineage>
</organism>
<proteinExistence type="predicted"/>
<sequence>MRHQEQFSDHPFFARLATDPPFERLAPFPVCLTFFVMTFQDILRLCDERATEPGYKSMVHRHRLEDAGHDRWFLGDLAALGLEPPAAAELFGERHRAARNASLALLSEALRARHDACRLTLLLTLESAGHVFFERVARYLARIGERRRLRYFSQTHLDVEKAHDVFEEDTDARIEAIALDQETRTEALQLIDRCYRELTGMFDAIEAQIAAGAARPALAPSRPRSAREAARGAAQGAALRVVRTPGPRAVRTPGPRPFARRAPRGDGGSPG</sequence>
<dbReference type="InterPro" id="IPR016084">
    <property type="entry name" value="Haem_Oase-like_multi-hlx"/>
</dbReference>
<evidence type="ECO:0000313" key="3">
    <source>
        <dbReference type="Proteomes" id="UP000075515"/>
    </source>
</evidence>
<evidence type="ECO:0000313" key="2">
    <source>
        <dbReference type="EMBL" id="KYF90360.1"/>
    </source>
</evidence>
<gene>
    <name evidence="2" type="ORF">BE18_06645</name>
</gene>
<protein>
    <submittedName>
        <fullName evidence="2">Uncharacterized protein</fullName>
    </submittedName>
</protein>
<dbReference type="Proteomes" id="UP000075515">
    <property type="component" value="Unassembled WGS sequence"/>
</dbReference>
<accession>A0A150SD94</accession>
<dbReference type="SUPFAM" id="SSF48613">
    <property type="entry name" value="Heme oxygenase-like"/>
    <property type="match status" value="1"/>
</dbReference>
<name>A0A150SD94_SORCE</name>
<evidence type="ECO:0000256" key="1">
    <source>
        <dbReference type="SAM" id="MobiDB-lite"/>
    </source>
</evidence>